<evidence type="ECO:0000313" key="1">
    <source>
        <dbReference type="EMBL" id="MEK8089162.1"/>
    </source>
</evidence>
<keyword evidence="2" id="KW-1185">Reference proteome</keyword>
<gene>
    <name evidence="1" type="ORF">WOB96_05225</name>
</gene>
<proteinExistence type="predicted"/>
<evidence type="ECO:0000313" key="2">
    <source>
        <dbReference type="Proteomes" id="UP001446205"/>
    </source>
</evidence>
<organism evidence="1 2">
    <name type="scientific">Thermithiobacillus plumbiphilus</name>
    <dbReference type="NCBI Taxonomy" id="1729899"/>
    <lineage>
        <taxon>Bacteria</taxon>
        <taxon>Pseudomonadati</taxon>
        <taxon>Pseudomonadota</taxon>
        <taxon>Acidithiobacillia</taxon>
        <taxon>Acidithiobacillales</taxon>
        <taxon>Thermithiobacillaceae</taxon>
        <taxon>Thermithiobacillus</taxon>
    </lineage>
</organism>
<dbReference type="Proteomes" id="UP001446205">
    <property type="component" value="Unassembled WGS sequence"/>
</dbReference>
<reference evidence="1 2" key="1">
    <citation type="submission" date="2024-04" db="EMBL/GenBank/DDBJ databases">
        <authorList>
            <person name="Abashina T."/>
            <person name="Shaikin A."/>
        </authorList>
    </citation>
    <scope>NUCLEOTIDE SEQUENCE [LARGE SCALE GENOMIC DNA]</scope>
    <source>
        <strain evidence="1 2">AAFK</strain>
    </source>
</reference>
<protein>
    <submittedName>
        <fullName evidence="1">Uncharacterized protein</fullName>
    </submittedName>
</protein>
<name>A0ABU9D6J0_9PROT</name>
<accession>A0ABU9D6J0</accession>
<dbReference type="RefSeq" id="WP_341370227.1">
    <property type="nucleotide sequence ID" value="NZ_JBBPCO010000004.1"/>
</dbReference>
<dbReference type="EMBL" id="JBBPCO010000004">
    <property type="protein sequence ID" value="MEK8089162.1"/>
    <property type="molecule type" value="Genomic_DNA"/>
</dbReference>
<sequence length="136" mass="15894">MEAKTSLMARLGTVNDKLLSLEQRISRGEELPVSETIDEATALVEEILRAFLDTEGKEYDPDDRILELWKRLVKGEPTLNTIRDNCRELVYYRNCLDMQREDALPPHPARMAVRTARHIYLYMRSRAEQRGMLQED</sequence>
<comment type="caution">
    <text evidence="1">The sequence shown here is derived from an EMBL/GenBank/DDBJ whole genome shotgun (WGS) entry which is preliminary data.</text>
</comment>